<dbReference type="AlphaFoldDB" id="A0A2L1GQJ1"/>
<reference evidence="10 11" key="1">
    <citation type="journal article" date="2018" name="MBio">
        <title>Insights into the evolution of host association through the isolation and characterization of a novel human periodontal pathobiont, Desulfobulbus oralis.</title>
        <authorList>
            <person name="Cross K.L."/>
            <person name="Chirania P."/>
            <person name="Xiong W."/>
            <person name="Beall C.J."/>
            <person name="Elkins J.G."/>
            <person name="Giannone R.J."/>
            <person name="Griffen A.L."/>
            <person name="Guss A.M."/>
            <person name="Hettich R.L."/>
            <person name="Joshi S.S."/>
            <person name="Mokrzan E.M."/>
            <person name="Martin R.K."/>
            <person name="Zhulin I.B."/>
            <person name="Leys E.J."/>
            <person name="Podar M."/>
        </authorList>
    </citation>
    <scope>NUCLEOTIDE SEQUENCE [LARGE SCALE GENOMIC DNA]</scope>
    <source>
        <strain evidence="10 11">ORNL</strain>
    </source>
</reference>
<keyword evidence="5 9" id="KW-0808">Transferase</keyword>
<dbReference type="OrthoDB" id="9809709at2"/>
<dbReference type="RefSeq" id="WP_104937129.1">
    <property type="nucleotide sequence ID" value="NZ_CP021255.1"/>
</dbReference>
<dbReference type="GO" id="GO:0000906">
    <property type="term" value="F:6,7-dimethyl-8-ribityllumazine synthase activity"/>
    <property type="evidence" value="ECO:0007669"/>
    <property type="project" value="UniProtKB-UniRule"/>
</dbReference>
<feature type="binding site" evidence="9">
    <location>
        <begin position="81"/>
        <end position="83"/>
    </location>
    <ligand>
        <name>5-amino-6-(D-ribitylamino)uracil</name>
        <dbReference type="ChEBI" id="CHEBI:15934"/>
    </ligand>
</feature>
<comment type="pathway">
    <text evidence="1 9">Cofactor biosynthesis; riboflavin biosynthesis; riboflavin from 2-hydroxy-3-oxobutyl phosphate and 5-amino-6-(D-ribitylamino)uracil: step 1/2.</text>
</comment>
<gene>
    <name evidence="9" type="primary">ribH</name>
    <name evidence="10" type="ORF">CAY53_10900</name>
</gene>
<dbReference type="InterPro" id="IPR034964">
    <property type="entry name" value="LS"/>
</dbReference>
<dbReference type="PANTHER" id="PTHR21058">
    <property type="entry name" value="6,7-DIMETHYL-8-RIBITYLLUMAZINE SYNTHASE DMRL SYNTHASE LUMAZINE SYNTHASE"/>
    <property type="match status" value="1"/>
</dbReference>
<dbReference type="CDD" id="cd09209">
    <property type="entry name" value="Lumazine_synthase-I"/>
    <property type="match status" value="1"/>
</dbReference>
<accession>A0A2L1GQJ1</accession>
<dbReference type="UniPathway" id="UPA00275">
    <property type="reaction ID" value="UER00404"/>
</dbReference>
<dbReference type="GO" id="GO:0009349">
    <property type="term" value="C:riboflavin synthase complex"/>
    <property type="evidence" value="ECO:0007669"/>
    <property type="project" value="UniProtKB-UniRule"/>
</dbReference>
<evidence type="ECO:0000256" key="6">
    <source>
        <dbReference type="ARBA" id="ARBA00048785"/>
    </source>
</evidence>
<organism evidence="10 11">
    <name type="scientific">Desulfobulbus oralis</name>
    <dbReference type="NCBI Taxonomy" id="1986146"/>
    <lineage>
        <taxon>Bacteria</taxon>
        <taxon>Pseudomonadati</taxon>
        <taxon>Thermodesulfobacteriota</taxon>
        <taxon>Desulfobulbia</taxon>
        <taxon>Desulfobulbales</taxon>
        <taxon>Desulfobulbaceae</taxon>
        <taxon>Desulfobulbus</taxon>
    </lineage>
</organism>
<dbReference type="NCBIfam" id="NF000812">
    <property type="entry name" value="PRK00061.1-4"/>
    <property type="match status" value="1"/>
</dbReference>
<dbReference type="SUPFAM" id="SSF52121">
    <property type="entry name" value="Lumazine synthase"/>
    <property type="match status" value="1"/>
</dbReference>
<evidence type="ECO:0000256" key="9">
    <source>
        <dbReference type="HAMAP-Rule" id="MF_00178"/>
    </source>
</evidence>
<feature type="binding site" evidence="9">
    <location>
        <position position="23"/>
    </location>
    <ligand>
        <name>5-amino-6-(D-ribitylamino)uracil</name>
        <dbReference type="ChEBI" id="CHEBI:15934"/>
    </ligand>
</feature>
<name>A0A2L1GQJ1_9BACT</name>
<feature type="binding site" evidence="9">
    <location>
        <begin position="86"/>
        <end position="87"/>
    </location>
    <ligand>
        <name>(2S)-2-hydroxy-3-oxobutyl phosphate</name>
        <dbReference type="ChEBI" id="CHEBI:58830"/>
    </ligand>
</feature>
<evidence type="ECO:0000256" key="5">
    <source>
        <dbReference type="ARBA" id="ARBA00022679"/>
    </source>
</evidence>
<comment type="similarity">
    <text evidence="2 9">Belongs to the DMRL synthase family.</text>
</comment>
<dbReference type="NCBIfam" id="TIGR00114">
    <property type="entry name" value="lumazine-synth"/>
    <property type="match status" value="1"/>
</dbReference>
<evidence type="ECO:0000256" key="7">
    <source>
        <dbReference type="ARBA" id="ARBA00058151"/>
    </source>
</evidence>
<dbReference type="GO" id="GO:0009231">
    <property type="term" value="P:riboflavin biosynthetic process"/>
    <property type="evidence" value="ECO:0007669"/>
    <property type="project" value="UniProtKB-UniRule"/>
</dbReference>
<keyword evidence="4 9" id="KW-0686">Riboflavin biosynthesis</keyword>
<evidence type="ECO:0000256" key="3">
    <source>
        <dbReference type="ARBA" id="ARBA00012664"/>
    </source>
</evidence>
<dbReference type="PANTHER" id="PTHR21058:SF0">
    <property type="entry name" value="6,7-DIMETHYL-8-RIBITYLLUMAZINE SYNTHASE"/>
    <property type="match status" value="1"/>
</dbReference>
<comment type="catalytic activity">
    <reaction evidence="6 9">
        <text>(2S)-2-hydroxy-3-oxobutyl phosphate + 5-amino-6-(D-ribitylamino)uracil = 6,7-dimethyl-8-(1-D-ribityl)lumazine + phosphate + 2 H2O + H(+)</text>
        <dbReference type="Rhea" id="RHEA:26152"/>
        <dbReference type="ChEBI" id="CHEBI:15377"/>
        <dbReference type="ChEBI" id="CHEBI:15378"/>
        <dbReference type="ChEBI" id="CHEBI:15934"/>
        <dbReference type="ChEBI" id="CHEBI:43474"/>
        <dbReference type="ChEBI" id="CHEBI:58201"/>
        <dbReference type="ChEBI" id="CHEBI:58830"/>
        <dbReference type="EC" id="2.5.1.78"/>
    </reaction>
</comment>
<comment type="function">
    <text evidence="7 9">Catalyzes the formation of 6,7-dimethyl-8-ribityllumazine by condensation of 5-amino-6-(D-ribitylamino)uracil with 3,4-dihydroxy-2-butanone 4-phosphate. This is the penultimate step in the biosynthesis of riboflavin.</text>
</comment>
<protein>
    <recommendedName>
        <fullName evidence="8 9">6,7-dimethyl-8-ribityllumazine synthase</fullName>
        <shortName evidence="9">DMRL synthase</shortName>
        <shortName evidence="9">LS</shortName>
        <shortName evidence="9">Lumazine synthase</shortName>
        <ecNumber evidence="3 9">2.5.1.78</ecNumber>
    </recommendedName>
</protein>
<dbReference type="GO" id="GO:0005829">
    <property type="term" value="C:cytosol"/>
    <property type="evidence" value="ECO:0007669"/>
    <property type="project" value="TreeGrafter"/>
</dbReference>
<keyword evidence="11" id="KW-1185">Reference proteome</keyword>
<feature type="active site" description="Proton donor" evidence="9">
    <location>
        <position position="89"/>
    </location>
</feature>
<dbReference type="KEGG" id="deo:CAY53_10900"/>
<evidence type="ECO:0000256" key="2">
    <source>
        <dbReference type="ARBA" id="ARBA00007424"/>
    </source>
</evidence>
<evidence type="ECO:0000313" key="11">
    <source>
        <dbReference type="Proteomes" id="UP000239867"/>
    </source>
</evidence>
<dbReference type="InterPro" id="IPR002180">
    <property type="entry name" value="LS/RS"/>
</dbReference>
<dbReference type="HAMAP" id="MF_00178">
    <property type="entry name" value="Lumazine_synth"/>
    <property type="match status" value="1"/>
</dbReference>
<dbReference type="Proteomes" id="UP000239867">
    <property type="component" value="Chromosome"/>
</dbReference>
<feature type="binding site" evidence="9">
    <location>
        <begin position="57"/>
        <end position="59"/>
    </location>
    <ligand>
        <name>5-amino-6-(D-ribitylamino)uracil</name>
        <dbReference type="ChEBI" id="CHEBI:15934"/>
    </ligand>
</feature>
<dbReference type="FunFam" id="3.40.50.960:FF:000001">
    <property type="entry name" value="6,7-dimethyl-8-ribityllumazine synthase"/>
    <property type="match status" value="1"/>
</dbReference>
<evidence type="ECO:0000256" key="4">
    <source>
        <dbReference type="ARBA" id="ARBA00022619"/>
    </source>
</evidence>
<dbReference type="EC" id="2.5.1.78" evidence="3 9"/>
<feature type="binding site" evidence="9">
    <location>
        <position position="114"/>
    </location>
    <ligand>
        <name>5-amino-6-(D-ribitylamino)uracil</name>
        <dbReference type="ChEBI" id="CHEBI:15934"/>
    </ligand>
</feature>
<dbReference type="EMBL" id="CP021255">
    <property type="protein sequence ID" value="AVD71916.1"/>
    <property type="molecule type" value="Genomic_DNA"/>
</dbReference>
<dbReference type="Pfam" id="PF00885">
    <property type="entry name" value="DMRL_synthase"/>
    <property type="match status" value="1"/>
</dbReference>
<sequence>MTKYIEGALRGDGRRIAVVVARFNSFIAEKLLAGALDALTRSGVNPDDIVVARVPGAFEIPLVAQKMARSGGYDAVLCLGAVIRGATPHFDYVAGEVAKGVAQVMLASGVPILFGVLTTDTIEQAIERAGAKAGNKGADVAVAALEMANLLDGLDAAS</sequence>
<dbReference type="Gene3D" id="3.40.50.960">
    <property type="entry name" value="Lumazine/riboflavin synthase"/>
    <property type="match status" value="1"/>
</dbReference>
<dbReference type="InterPro" id="IPR036467">
    <property type="entry name" value="LS/RS_sf"/>
</dbReference>
<proteinExistence type="inferred from homology"/>
<evidence type="ECO:0000256" key="1">
    <source>
        <dbReference type="ARBA" id="ARBA00004917"/>
    </source>
</evidence>
<evidence type="ECO:0000256" key="8">
    <source>
        <dbReference type="ARBA" id="ARBA00072606"/>
    </source>
</evidence>
<feature type="binding site" evidence="9">
    <location>
        <position position="128"/>
    </location>
    <ligand>
        <name>(2S)-2-hydroxy-3-oxobutyl phosphate</name>
        <dbReference type="ChEBI" id="CHEBI:58830"/>
    </ligand>
</feature>
<evidence type="ECO:0000313" key="10">
    <source>
        <dbReference type="EMBL" id="AVD71916.1"/>
    </source>
</evidence>